<dbReference type="RefSeq" id="WP_114643096.1">
    <property type="nucleotide sequence ID" value="NZ_JAACIO010000023.1"/>
</dbReference>
<sequence>MNTELEKKKILPLLIKFSIPSTIAVLINMIYNITDRYFIGQNVGRDGIGALAIIFPVTILIGGIGMFFAIGGASAAGIKLGERDRGGAEKVLGTTIFWIIMIGLGLTALILLNLTPILEILGASKNNIDHAYTYYAYIIPTLVLQLVFMSLNAFIRTEGNPMLSMKINLLGAGLNTLLDYILIVRFGMGIKGAAIGTAAAGVVPAIIQLYHFFRSDIITLKLKNIRPNLEIMSEISKIGIGSFLNQLLNGISVYIMNIKLNYYGGDLAIAAVGIVSTSRNFINTSFIGFNQGRQPILSYNYGAKKFDRVKETFNISTKITFTVALILVFIVVGNSDAVAEFFVNDENLIEFTGHAIRLNLFMMVSTALYLSGTNYFQAVGKGKKTTQLLTIRLVVLTIPLLYILPVFWGLNGVWLAFPISDTIAAVVAMYFMREEFKEMKGNPSVQSV</sequence>
<evidence type="ECO:0000256" key="3">
    <source>
        <dbReference type="ARBA" id="ARBA00022106"/>
    </source>
</evidence>
<keyword evidence="5" id="KW-1003">Cell membrane</keyword>
<feature type="transmembrane region" description="Helical" evidence="10">
    <location>
        <begin position="91"/>
        <end position="114"/>
    </location>
</feature>
<evidence type="ECO:0000256" key="10">
    <source>
        <dbReference type="SAM" id="Phobius"/>
    </source>
</evidence>
<dbReference type="CDD" id="cd13143">
    <property type="entry name" value="MATE_MepA_like"/>
    <property type="match status" value="1"/>
</dbReference>
<keyword evidence="6 10" id="KW-0812">Transmembrane</keyword>
<organism evidence="11 12">
    <name type="scientific">Psychrilyobacter piezotolerans</name>
    <dbReference type="NCBI Taxonomy" id="2293438"/>
    <lineage>
        <taxon>Bacteria</taxon>
        <taxon>Fusobacteriati</taxon>
        <taxon>Fusobacteriota</taxon>
        <taxon>Fusobacteriia</taxon>
        <taxon>Fusobacteriales</taxon>
        <taxon>Fusobacteriaceae</taxon>
        <taxon>Psychrilyobacter</taxon>
    </lineage>
</organism>
<evidence type="ECO:0000256" key="5">
    <source>
        <dbReference type="ARBA" id="ARBA00022475"/>
    </source>
</evidence>
<feature type="transmembrane region" description="Helical" evidence="10">
    <location>
        <begin position="414"/>
        <end position="432"/>
    </location>
</feature>
<dbReference type="InterPro" id="IPR002528">
    <property type="entry name" value="MATE_fam"/>
</dbReference>
<dbReference type="InterPro" id="IPR048279">
    <property type="entry name" value="MdtK-like"/>
</dbReference>
<comment type="caution">
    <text evidence="11">The sequence shown here is derived from an EMBL/GenBank/DDBJ whole genome shotgun (WGS) entry which is preliminary data.</text>
</comment>
<evidence type="ECO:0000256" key="1">
    <source>
        <dbReference type="ARBA" id="ARBA00004651"/>
    </source>
</evidence>
<protein>
    <recommendedName>
        <fullName evidence="3">Multidrug export protein MepA</fullName>
    </recommendedName>
</protein>
<dbReference type="InterPro" id="IPR045070">
    <property type="entry name" value="MATE_MepA-like"/>
</dbReference>
<accession>A0ABX9KEK8</accession>
<evidence type="ECO:0000256" key="4">
    <source>
        <dbReference type="ARBA" id="ARBA00022448"/>
    </source>
</evidence>
<feature type="transmembrane region" description="Helical" evidence="10">
    <location>
        <begin position="167"/>
        <end position="187"/>
    </location>
</feature>
<feature type="transmembrane region" description="Helical" evidence="10">
    <location>
        <begin position="315"/>
        <end position="335"/>
    </location>
</feature>
<keyword evidence="4" id="KW-0813">Transport</keyword>
<name>A0ABX9KEK8_9FUSO</name>
<dbReference type="PANTHER" id="PTHR43823">
    <property type="entry name" value="SPORULATION PROTEIN YKVU"/>
    <property type="match status" value="1"/>
</dbReference>
<dbReference type="Proteomes" id="UP000263486">
    <property type="component" value="Unassembled WGS sequence"/>
</dbReference>
<evidence type="ECO:0000313" key="11">
    <source>
        <dbReference type="EMBL" id="REI40148.1"/>
    </source>
</evidence>
<proteinExistence type="inferred from homology"/>
<dbReference type="EMBL" id="QUAJ01000023">
    <property type="protein sequence ID" value="REI40148.1"/>
    <property type="molecule type" value="Genomic_DNA"/>
</dbReference>
<dbReference type="InterPro" id="IPR051327">
    <property type="entry name" value="MATE_MepA_subfamily"/>
</dbReference>
<dbReference type="Pfam" id="PF01554">
    <property type="entry name" value="MatE"/>
    <property type="match status" value="2"/>
</dbReference>
<comment type="subcellular location">
    <subcellularLocation>
        <location evidence="1">Cell membrane</location>
        <topology evidence="1">Multi-pass membrane protein</topology>
    </subcellularLocation>
</comment>
<keyword evidence="9" id="KW-0046">Antibiotic resistance</keyword>
<dbReference type="NCBIfam" id="TIGR00797">
    <property type="entry name" value="matE"/>
    <property type="match status" value="1"/>
</dbReference>
<feature type="transmembrane region" description="Helical" evidence="10">
    <location>
        <begin position="388"/>
        <end position="408"/>
    </location>
</feature>
<dbReference type="PIRSF" id="PIRSF006603">
    <property type="entry name" value="DinF"/>
    <property type="match status" value="1"/>
</dbReference>
<feature type="transmembrane region" description="Helical" evidence="10">
    <location>
        <begin position="51"/>
        <end position="70"/>
    </location>
</feature>
<evidence type="ECO:0000313" key="12">
    <source>
        <dbReference type="Proteomes" id="UP000263486"/>
    </source>
</evidence>
<feature type="transmembrane region" description="Helical" evidence="10">
    <location>
        <begin position="134"/>
        <end position="155"/>
    </location>
</feature>
<keyword evidence="12" id="KW-1185">Reference proteome</keyword>
<evidence type="ECO:0000256" key="8">
    <source>
        <dbReference type="ARBA" id="ARBA00023136"/>
    </source>
</evidence>
<reference evidence="11 12" key="1">
    <citation type="submission" date="2018-08" db="EMBL/GenBank/DDBJ databases">
        <title>Draft genome sequence of Psychrilyobacter sp. strain SD5 isolated from Black Sea water.</title>
        <authorList>
            <person name="Yadav S."/>
            <person name="Villanueva L."/>
            <person name="Damste J.S.S."/>
        </authorList>
    </citation>
    <scope>NUCLEOTIDE SEQUENCE [LARGE SCALE GENOMIC DNA]</scope>
    <source>
        <strain evidence="11 12">SD5</strain>
    </source>
</reference>
<feature type="transmembrane region" description="Helical" evidence="10">
    <location>
        <begin position="193"/>
        <end position="213"/>
    </location>
</feature>
<evidence type="ECO:0000256" key="2">
    <source>
        <dbReference type="ARBA" id="ARBA00008417"/>
    </source>
</evidence>
<evidence type="ECO:0000256" key="9">
    <source>
        <dbReference type="ARBA" id="ARBA00023251"/>
    </source>
</evidence>
<feature type="transmembrane region" description="Helical" evidence="10">
    <location>
        <begin position="355"/>
        <end position="376"/>
    </location>
</feature>
<keyword evidence="7 10" id="KW-1133">Transmembrane helix</keyword>
<keyword evidence="8 10" id="KW-0472">Membrane</keyword>
<feature type="transmembrane region" description="Helical" evidence="10">
    <location>
        <begin position="12"/>
        <end position="31"/>
    </location>
</feature>
<evidence type="ECO:0000256" key="6">
    <source>
        <dbReference type="ARBA" id="ARBA00022692"/>
    </source>
</evidence>
<evidence type="ECO:0000256" key="7">
    <source>
        <dbReference type="ARBA" id="ARBA00022989"/>
    </source>
</evidence>
<comment type="similarity">
    <text evidence="2">Belongs to the multi antimicrobial extrusion (MATE) (TC 2.A.66.1) family. MepA subfamily.</text>
</comment>
<gene>
    <name evidence="11" type="ORF">DYH56_11920</name>
</gene>
<dbReference type="PANTHER" id="PTHR43823:SF3">
    <property type="entry name" value="MULTIDRUG EXPORT PROTEIN MEPA"/>
    <property type="match status" value="1"/>
</dbReference>